<reference evidence="1" key="1">
    <citation type="submission" date="2021-12" db="EMBL/GenBank/DDBJ databases">
        <title>Draft genome sequence of Corynebacterium ammoniagenes strain T-723.</title>
        <authorList>
            <person name="Matsuzawa M."/>
            <person name="Hiratani M."/>
            <person name="Abe I."/>
            <person name="Tsuji Y."/>
            <person name="Nakamura J."/>
        </authorList>
    </citation>
    <scope>NUCLEOTIDE SEQUENCE</scope>
    <source>
        <strain evidence="1">T-723</strain>
    </source>
</reference>
<evidence type="ECO:0000313" key="2">
    <source>
        <dbReference type="Proteomes" id="UP001054925"/>
    </source>
</evidence>
<gene>
    <name evidence="1" type="ORF">CAT723_23840</name>
</gene>
<name>A0AAV5GCW6_CORAM</name>
<evidence type="ECO:0000313" key="1">
    <source>
        <dbReference type="EMBL" id="GJN43905.1"/>
    </source>
</evidence>
<dbReference type="RefSeq" id="WP_003847962.1">
    <property type="nucleotide sequence ID" value="NZ_BQKK01000008.1"/>
</dbReference>
<organism evidence="1 2">
    <name type="scientific">Corynebacterium ammoniagenes</name>
    <name type="common">Brevibacterium ammoniagenes</name>
    <dbReference type="NCBI Taxonomy" id="1697"/>
    <lineage>
        <taxon>Bacteria</taxon>
        <taxon>Bacillati</taxon>
        <taxon>Actinomycetota</taxon>
        <taxon>Actinomycetes</taxon>
        <taxon>Mycobacteriales</taxon>
        <taxon>Corynebacteriaceae</taxon>
        <taxon>Corynebacterium</taxon>
    </lineage>
</organism>
<dbReference type="AlphaFoldDB" id="A0AAV5GCW6"/>
<protein>
    <submittedName>
        <fullName evidence="1">Uncharacterized protein</fullName>
    </submittedName>
</protein>
<sequence length="185" mass="20387">MAEHIDSIDDLKRALSIEDLRNMSSEKVLELVKLIQNGQVGEIVLPTLFAAAPDTMAKVSQAMADSFQQALSSNKYSSDRLYDSFDKTKSILTQVIDDPNSSEESRRDALDRLERLDDKLMEHDVNNKRFNLQSLQVSKETILIGSVLVASAVVATVSPEAKKLLAQNAPKVLSSTAKMLLPGKK</sequence>
<comment type="caution">
    <text evidence="1">The sequence shown here is derived from an EMBL/GenBank/DDBJ whole genome shotgun (WGS) entry which is preliminary data.</text>
</comment>
<accession>A0AAV5GCW6</accession>
<dbReference type="Proteomes" id="UP001054925">
    <property type="component" value="Unassembled WGS sequence"/>
</dbReference>
<dbReference type="EMBL" id="BQKK01000008">
    <property type="protein sequence ID" value="GJN43905.1"/>
    <property type="molecule type" value="Genomic_DNA"/>
</dbReference>
<proteinExistence type="predicted"/>